<dbReference type="Pfam" id="PF12911">
    <property type="entry name" value="OppC_N"/>
    <property type="match status" value="1"/>
</dbReference>
<evidence type="ECO:0000256" key="3">
    <source>
        <dbReference type="ARBA" id="ARBA00022475"/>
    </source>
</evidence>
<feature type="domain" description="ABC transmembrane type-1" evidence="8">
    <location>
        <begin position="96"/>
        <end position="281"/>
    </location>
</feature>
<keyword evidence="6 7" id="KW-0472">Membrane</keyword>
<protein>
    <submittedName>
        <fullName evidence="9">ABC transporter permease</fullName>
    </submittedName>
</protein>
<feature type="transmembrane region" description="Helical" evidence="7">
    <location>
        <begin position="260"/>
        <end position="281"/>
    </location>
</feature>
<dbReference type="PROSITE" id="PS50928">
    <property type="entry name" value="ABC_TM1"/>
    <property type="match status" value="1"/>
</dbReference>
<feature type="transmembrane region" description="Helical" evidence="7">
    <location>
        <begin position="33"/>
        <end position="52"/>
    </location>
</feature>
<keyword evidence="4 7" id="KW-0812">Transmembrane</keyword>
<dbReference type="PANTHER" id="PTHR43386">
    <property type="entry name" value="OLIGOPEPTIDE TRANSPORT SYSTEM PERMEASE PROTEIN APPC"/>
    <property type="match status" value="1"/>
</dbReference>
<feature type="transmembrane region" description="Helical" evidence="7">
    <location>
        <begin position="214"/>
        <end position="238"/>
    </location>
</feature>
<evidence type="ECO:0000256" key="7">
    <source>
        <dbReference type="RuleBase" id="RU363032"/>
    </source>
</evidence>
<feature type="transmembrane region" description="Helical" evidence="7">
    <location>
        <begin position="185"/>
        <end position="202"/>
    </location>
</feature>
<evidence type="ECO:0000313" key="10">
    <source>
        <dbReference type="Proteomes" id="UP001564657"/>
    </source>
</evidence>
<evidence type="ECO:0000256" key="5">
    <source>
        <dbReference type="ARBA" id="ARBA00022989"/>
    </source>
</evidence>
<evidence type="ECO:0000256" key="1">
    <source>
        <dbReference type="ARBA" id="ARBA00004651"/>
    </source>
</evidence>
<reference evidence="9 10" key="1">
    <citation type="submission" date="2024-08" db="EMBL/GenBank/DDBJ databases">
        <title>Clostridium lapicellarii sp. nov., and Clostridium renhuaiense sp. nov., two species isolated from the mud in a fermentation cellar used for producing sauce-flavour Chinese liquors.</title>
        <authorList>
            <person name="Yang F."/>
            <person name="Wang H."/>
            <person name="Chen L.Q."/>
            <person name="Zhou N."/>
            <person name="Lu J.J."/>
            <person name="Pu X.X."/>
            <person name="Wan B."/>
            <person name="Wang L."/>
            <person name="Liu S.J."/>
        </authorList>
    </citation>
    <scope>NUCLEOTIDE SEQUENCE [LARGE SCALE GENOMIC DNA]</scope>
    <source>
        <strain evidence="9 10">MT-5</strain>
    </source>
</reference>
<dbReference type="InterPro" id="IPR000515">
    <property type="entry name" value="MetI-like"/>
</dbReference>
<dbReference type="PANTHER" id="PTHR43386:SF1">
    <property type="entry name" value="D,D-DIPEPTIDE TRANSPORT SYSTEM PERMEASE PROTEIN DDPC-RELATED"/>
    <property type="match status" value="1"/>
</dbReference>
<dbReference type="Gene3D" id="1.10.3720.10">
    <property type="entry name" value="MetI-like"/>
    <property type="match status" value="1"/>
</dbReference>
<evidence type="ECO:0000256" key="2">
    <source>
        <dbReference type="ARBA" id="ARBA00022448"/>
    </source>
</evidence>
<dbReference type="Pfam" id="PF00528">
    <property type="entry name" value="BPD_transp_1"/>
    <property type="match status" value="1"/>
</dbReference>
<name>A0ABV4BLF1_9CLOT</name>
<dbReference type="InterPro" id="IPR050366">
    <property type="entry name" value="BP-dependent_transpt_permease"/>
</dbReference>
<accession>A0ABV4BLF1</accession>
<proteinExistence type="inferred from homology"/>
<evidence type="ECO:0000256" key="6">
    <source>
        <dbReference type="ARBA" id="ARBA00023136"/>
    </source>
</evidence>
<comment type="subcellular location">
    <subcellularLocation>
        <location evidence="1 7">Cell membrane</location>
        <topology evidence="1 7">Multi-pass membrane protein</topology>
    </subcellularLocation>
</comment>
<keyword evidence="3" id="KW-1003">Cell membrane</keyword>
<dbReference type="SUPFAM" id="SSF161098">
    <property type="entry name" value="MetI-like"/>
    <property type="match status" value="1"/>
</dbReference>
<dbReference type="Proteomes" id="UP001564657">
    <property type="component" value="Unassembled WGS sequence"/>
</dbReference>
<evidence type="ECO:0000313" key="9">
    <source>
        <dbReference type="EMBL" id="MEY7999619.1"/>
    </source>
</evidence>
<evidence type="ECO:0000256" key="4">
    <source>
        <dbReference type="ARBA" id="ARBA00022692"/>
    </source>
</evidence>
<keyword evidence="10" id="KW-1185">Reference proteome</keyword>
<keyword evidence="5 7" id="KW-1133">Transmembrane helix</keyword>
<comment type="similarity">
    <text evidence="7">Belongs to the binding-protein-dependent transport system permease family.</text>
</comment>
<dbReference type="RefSeq" id="WP_369703503.1">
    <property type="nucleotide sequence ID" value="NZ_JBGEWD010000003.1"/>
</dbReference>
<comment type="caution">
    <text evidence="9">The sequence shown here is derived from an EMBL/GenBank/DDBJ whole genome shotgun (WGS) entry which is preliminary data.</text>
</comment>
<dbReference type="EMBL" id="JBGEWD010000003">
    <property type="protein sequence ID" value="MEY7999619.1"/>
    <property type="molecule type" value="Genomic_DNA"/>
</dbReference>
<keyword evidence="2 7" id="KW-0813">Transport</keyword>
<feature type="transmembrane region" description="Helical" evidence="7">
    <location>
        <begin position="100"/>
        <end position="124"/>
    </location>
</feature>
<feature type="transmembrane region" description="Helical" evidence="7">
    <location>
        <begin position="136"/>
        <end position="165"/>
    </location>
</feature>
<evidence type="ECO:0000259" key="8">
    <source>
        <dbReference type="PROSITE" id="PS50928"/>
    </source>
</evidence>
<gene>
    <name evidence="9" type="ORF">AB8U03_05270</name>
</gene>
<dbReference type="CDD" id="cd06261">
    <property type="entry name" value="TM_PBP2"/>
    <property type="match status" value="1"/>
</dbReference>
<sequence>MNLEIEANNNILKKKSKNSSIILYKIKKNPMTILGFAIIIIMALLAIFAPYITSYDPTKMNILDRFQAPSMKHLFGTDEVGRDILTRIIYGTRISLTTGISVVVTAGFIGAFIGSVCGYFGGYVDQIIMRLMDMVLAFPTLILAMVIAAILGSSLFNVMLAIAIVKIPVYVRLARGEALILKNNLYVKAASTFGLSNIYIIFRHIIPNAITPIIIQITLDLGDTILLVATLGFLGLGAKPPTPEWGTMISTGFKYMLEQWWYPTFPGFAVFLASTGFNLIGDGLRDVLDPKSLR</sequence>
<dbReference type="InterPro" id="IPR025966">
    <property type="entry name" value="OppC_N"/>
</dbReference>
<organism evidence="9 10">
    <name type="scientific">Clostridium moutaii</name>
    <dbReference type="NCBI Taxonomy" id="3240932"/>
    <lineage>
        <taxon>Bacteria</taxon>
        <taxon>Bacillati</taxon>
        <taxon>Bacillota</taxon>
        <taxon>Clostridia</taxon>
        <taxon>Eubacteriales</taxon>
        <taxon>Clostridiaceae</taxon>
        <taxon>Clostridium</taxon>
    </lineage>
</organism>
<dbReference type="InterPro" id="IPR035906">
    <property type="entry name" value="MetI-like_sf"/>
</dbReference>